<dbReference type="InterPro" id="IPR016181">
    <property type="entry name" value="Acyl_CoA_acyltransferase"/>
</dbReference>
<proteinExistence type="predicted"/>
<name>A0A6L3V1Z5_9BACI</name>
<comment type="caution">
    <text evidence="2">The sequence shown here is derived from an EMBL/GenBank/DDBJ whole genome shotgun (WGS) entry which is preliminary data.</text>
</comment>
<reference evidence="2 3" key="1">
    <citation type="journal article" date="2016" name="Antonie Van Leeuwenhoek">
        <title>Bacillus depressus sp. nov., isolated from soil of a sunflower field.</title>
        <authorList>
            <person name="Wei X."/>
            <person name="Xin D."/>
            <person name="Xin Y."/>
            <person name="Zhang H."/>
            <person name="Wang T."/>
            <person name="Zhang J."/>
        </authorList>
    </citation>
    <scope>NUCLEOTIDE SEQUENCE [LARGE SCALE GENOMIC DNA]</scope>
    <source>
        <strain evidence="2 3">BZ1</strain>
    </source>
</reference>
<dbReference type="GO" id="GO:0016747">
    <property type="term" value="F:acyltransferase activity, transferring groups other than amino-acyl groups"/>
    <property type="evidence" value="ECO:0007669"/>
    <property type="project" value="InterPro"/>
</dbReference>
<accession>A0A6L3V1Z5</accession>
<dbReference type="OrthoDB" id="9795199at2"/>
<dbReference type="PANTHER" id="PTHR43610:SF1">
    <property type="entry name" value="N-ACETYLTRANSFERASE DOMAIN-CONTAINING PROTEIN"/>
    <property type="match status" value="1"/>
</dbReference>
<evidence type="ECO:0000259" key="1">
    <source>
        <dbReference type="PROSITE" id="PS51186"/>
    </source>
</evidence>
<evidence type="ECO:0000313" key="3">
    <source>
        <dbReference type="Proteomes" id="UP000481030"/>
    </source>
</evidence>
<keyword evidence="3" id="KW-1185">Reference proteome</keyword>
<dbReference type="PROSITE" id="PS51186">
    <property type="entry name" value="GNAT"/>
    <property type="match status" value="1"/>
</dbReference>
<dbReference type="InterPro" id="IPR000182">
    <property type="entry name" value="GNAT_dom"/>
</dbReference>
<dbReference type="PANTHER" id="PTHR43610">
    <property type="entry name" value="BLL6696 PROTEIN"/>
    <property type="match status" value="1"/>
</dbReference>
<dbReference type="RefSeq" id="WP_151536022.1">
    <property type="nucleotide sequence ID" value="NZ_WBOS01000009.1"/>
</dbReference>
<dbReference type="Proteomes" id="UP000481030">
    <property type="component" value="Unassembled WGS sequence"/>
</dbReference>
<sequence>MESIILENEIVCLKEMEENDADGVFEASQDELIWKHMTLNIAIKEDAVEFVQKALILKEKGIEFPFVIIDKRTKQIIGSTRFLDLHMEHKRLEIGYTWLNPKYWRTKTNTNCKYLLLEYCFEKLNLRRVQLKTDHENFRSQQAIERIGGIKEGILRNHMIRQDGTARHSVMYSITQEEWPVVKKNLQQLIK</sequence>
<dbReference type="SUPFAM" id="SSF55729">
    <property type="entry name" value="Acyl-CoA N-acyltransferases (Nat)"/>
    <property type="match status" value="1"/>
</dbReference>
<dbReference type="EMBL" id="WBOS01000009">
    <property type="protein sequence ID" value="KAB2332291.1"/>
    <property type="molecule type" value="Genomic_DNA"/>
</dbReference>
<dbReference type="AlphaFoldDB" id="A0A6L3V1Z5"/>
<evidence type="ECO:0000313" key="2">
    <source>
        <dbReference type="EMBL" id="KAB2332291.1"/>
    </source>
</evidence>
<gene>
    <name evidence="2" type="ORF">F7731_17135</name>
</gene>
<protein>
    <submittedName>
        <fullName evidence="2">GNAT family N-acetyltransferase</fullName>
    </submittedName>
</protein>
<keyword evidence="2" id="KW-0808">Transferase</keyword>
<organism evidence="2 3">
    <name type="scientific">Cytobacillus depressus</name>
    <dbReference type="NCBI Taxonomy" id="1602942"/>
    <lineage>
        <taxon>Bacteria</taxon>
        <taxon>Bacillati</taxon>
        <taxon>Bacillota</taxon>
        <taxon>Bacilli</taxon>
        <taxon>Bacillales</taxon>
        <taxon>Bacillaceae</taxon>
        <taxon>Cytobacillus</taxon>
    </lineage>
</organism>
<feature type="domain" description="N-acetyltransferase" evidence="1">
    <location>
        <begin position="11"/>
        <end position="177"/>
    </location>
</feature>
<dbReference type="Pfam" id="PF13302">
    <property type="entry name" value="Acetyltransf_3"/>
    <property type="match status" value="1"/>
</dbReference>
<dbReference type="Gene3D" id="3.40.630.30">
    <property type="match status" value="1"/>
</dbReference>